<feature type="transmembrane region" description="Helical" evidence="7">
    <location>
        <begin position="320"/>
        <end position="342"/>
    </location>
</feature>
<evidence type="ECO:0000256" key="2">
    <source>
        <dbReference type="ARBA" id="ARBA00022475"/>
    </source>
</evidence>
<keyword evidence="5 7" id="KW-0472">Membrane</keyword>
<dbReference type="Pfam" id="PF22744">
    <property type="entry name" value="Toast-rack_PspC-Cterm"/>
    <property type="match status" value="1"/>
</dbReference>
<evidence type="ECO:0000256" key="3">
    <source>
        <dbReference type="ARBA" id="ARBA00022692"/>
    </source>
</evidence>
<dbReference type="InterPro" id="IPR054321">
    <property type="entry name" value="PspC-rel_TM"/>
</dbReference>
<evidence type="ECO:0000259" key="10">
    <source>
        <dbReference type="Pfam" id="PF22744"/>
    </source>
</evidence>
<feature type="domain" description="PspC-related transmembrane region" evidence="9">
    <location>
        <begin position="206"/>
        <end position="346"/>
    </location>
</feature>
<reference evidence="12" key="1">
    <citation type="submission" date="2023-07" db="EMBL/GenBank/DDBJ databases">
        <title>Zobellia barbeyronii sp. nov., a new marine flavobacterium, isolated from green and red algae.</title>
        <authorList>
            <person name="Nedashkovskaya O.I."/>
            <person name="Otstavnykh N."/>
            <person name="Zhukova N."/>
            <person name="Guzev K."/>
            <person name="Chausova V."/>
            <person name="Tekutyeva L."/>
            <person name="Mikhailov V."/>
            <person name="Isaeva M."/>
        </authorList>
    </citation>
    <scope>NUCLEOTIDE SEQUENCE [LARGE SCALE GENOMIC DNA]</scope>
    <source>
        <strain evidence="12">KMM 6746</strain>
    </source>
</reference>
<evidence type="ECO:0000313" key="11">
    <source>
        <dbReference type="EMBL" id="MBT2161177.1"/>
    </source>
</evidence>
<evidence type="ECO:0000256" key="4">
    <source>
        <dbReference type="ARBA" id="ARBA00022989"/>
    </source>
</evidence>
<organism evidence="11 12">
    <name type="scientific">Zobellia barbeyronii</name>
    <dbReference type="NCBI Taxonomy" id="2748009"/>
    <lineage>
        <taxon>Bacteria</taxon>
        <taxon>Pseudomonadati</taxon>
        <taxon>Bacteroidota</taxon>
        <taxon>Flavobacteriia</taxon>
        <taxon>Flavobacteriales</taxon>
        <taxon>Flavobacteriaceae</taxon>
        <taxon>Zobellia</taxon>
    </lineage>
</organism>
<dbReference type="EMBL" id="JACATN010000002">
    <property type="protein sequence ID" value="MBT2161177.1"/>
    <property type="molecule type" value="Genomic_DNA"/>
</dbReference>
<dbReference type="InterPro" id="IPR007168">
    <property type="entry name" value="Phageshock_PspC_N"/>
</dbReference>
<evidence type="ECO:0000313" key="12">
    <source>
        <dbReference type="Proteomes" id="UP000740413"/>
    </source>
</evidence>
<evidence type="ECO:0000256" key="5">
    <source>
        <dbReference type="ARBA" id="ARBA00023136"/>
    </source>
</evidence>
<keyword evidence="12" id="KW-1185">Reference proteome</keyword>
<dbReference type="Pfam" id="PF22571">
    <property type="entry name" value="LiaI-LiaF-TM_PspC"/>
    <property type="match status" value="1"/>
</dbReference>
<feature type="region of interest" description="Disordered" evidence="6">
    <location>
        <begin position="577"/>
        <end position="615"/>
    </location>
</feature>
<keyword evidence="2" id="KW-1003">Cell membrane</keyword>
<evidence type="ECO:0000259" key="8">
    <source>
        <dbReference type="Pfam" id="PF04024"/>
    </source>
</evidence>
<keyword evidence="4 7" id="KW-1133">Transmembrane helix</keyword>
<feature type="domain" description="Phage shock protein PspC N-terminal" evidence="8">
    <location>
        <begin position="109"/>
        <end position="167"/>
    </location>
</feature>
<evidence type="ECO:0000256" key="7">
    <source>
        <dbReference type="SAM" id="Phobius"/>
    </source>
</evidence>
<protein>
    <submittedName>
        <fullName evidence="11">PspC domain-containing protein</fullName>
    </submittedName>
</protein>
<dbReference type="PANTHER" id="PTHR33885">
    <property type="entry name" value="PHAGE SHOCK PROTEIN C"/>
    <property type="match status" value="1"/>
</dbReference>
<comment type="caution">
    <text evidence="11">The sequence shown here is derived from an EMBL/GenBank/DDBJ whole genome shotgun (WGS) entry which is preliminary data.</text>
</comment>
<dbReference type="Pfam" id="PF04024">
    <property type="entry name" value="PspC"/>
    <property type="match status" value="1"/>
</dbReference>
<dbReference type="RefSeq" id="WP_214611327.1">
    <property type="nucleotide sequence ID" value="NZ_JACATN010000002.1"/>
</dbReference>
<proteinExistence type="predicted"/>
<gene>
    <name evidence="11" type="ORF">HW347_07855</name>
</gene>
<dbReference type="InterPro" id="IPR052027">
    <property type="entry name" value="PspC"/>
</dbReference>
<feature type="domain" description="PspC-related ToastRack" evidence="10">
    <location>
        <begin position="395"/>
        <end position="531"/>
    </location>
</feature>
<name>A0ABS5WCQ3_9FLAO</name>
<accession>A0ABS5WCQ3</accession>
<sequence>MNKTININLANMLFHMDEDAYNKMQRYLESVKRSFANTPGSDEILADIEARIAELFHEKLDNERQVITQKQVDEVIAIMGQPEDYMVDEDIFEDEPNTGRTNSEQRKSKKLYRDTEQKYVAGVSSGLAHYFNIDPLWVRLIWVLLTIGSSGGFILIYGLLWLLIPEAVTTSQKLDMRGEDINISNIERKVKEGFDDVAQKIKSVDYEDVGNKVKSGGKSFFDTLGDIIMFFFKVFGKFIGVLLIIIGASTIIGLFIGMITVGISDMVQIPGLKMYNLVDASNMPIWLVSILGFFAIGIPFFFLLYLGLKILVNNLKSIGNIAKFSLLGLWLLSIIMLIVFGIKQAAARAYSDTAQVTEDLYFRDVKDTLEIRVVAYDTRFRNKRKVELDGLTITRNEAGEEVMVLDDVSFYIERSRDSIAKIEIVKESDGSSFEKAEELAEKINYEYKIEGNTLLLEDFLTTSRENKIMNQEIRVNLFIPAGAILKYSKDSGFSCWRFHAKNDRDLDGCEVKDEVWKMGADGELKCQDCPEIIEEDDNDDDNNGRNKIRIDENGIDIDIQEDGESIKMKIGKDGVHINSNEDDTDGQNRINIDENGIDIDIDDNRSEPNDTNYKT</sequence>
<comment type="subcellular location">
    <subcellularLocation>
        <location evidence="1">Cell membrane</location>
        <topology evidence="1">Single-pass membrane protein</topology>
    </subcellularLocation>
</comment>
<feature type="transmembrane region" description="Helical" evidence="7">
    <location>
        <begin position="140"/>
        <end position="164"/>
    </location>
</feature>
<dbReference type="InterPro" id="IPR054319">
    <property type="entry name" value="PspC-rel_ToastRack"/>
</dbReference>
<evidence type="ECO:0000256" key="6">
    <source>
        <dbReference type="SAM" id="MobiDB-lite"/>
    </source>
</evidence>
<evidence type="ECO:0000256" key="1">
    <source>
        <dbReference type="ARBA" id="ARBA00004162"/>
    </source>
</evidence>
<dbReference type="PANTHER" id="PTHR33885:SF3">
    <property type="entry name" value="PHAGE SHOCK PROTEIN C"/>
    <property type="match status" value="1"/>
</dbReference>
<keyword evidence="3 7" id="KW-0812">Transmembrane</keyword>
<dbReference type="Proteomes" id="UP000740413">
    <property type="component" value="Unassembled WGS sequence"/>
</dbReference>
<feature type="transmembrane region" description="Helical" evidence="7">
    <location>
        <begin position="238"/>
        <end position="263"/>
    </location>
</feature>
<feature type="transmembrane region" description="Helical" evidence="7">
    <location>
        <begin position="283"/>
        <end position="308"/>
    </location>
</feature>
<evidence type="ECO:0000259" key="9">
    <source>
        <dbReference type="Pfam" id="PF22571"/>
    </source>
</evidence>